<dbReference type="CDD" id="cd07012">
    <property type="entry name" value="PBP2_Bug_TTT"/>
    <property type="match status" value="1"/>
</dbReference>
<dbReference type="AlphaFoldDB" id="A0A0J9C737"/>
<organism evidence="4 5">
    <name type="scientific">[Clostridium] citroniae WAL-19142</name>
    <dbReference type="NCBI Taxonomy" id="742734"/>
    <lineage>
        <taxon>Bacteria</taxon>
        <taxon>Bacillati</taxon>
        <taxon>Bacillota</taxon>
        <taxon>Clostridia</taxon>
        <taxon>Lachnospirales</taxon>
        <taxon>Lachnospiraceae</taxon>
        <taxon>Enterocloster</taxon>
    </lineage>
</organism>
<evidence type="ECO:0008006" key="6">
    <source>
        <dbReference type="Google" id="ProtNLM"/>
    </source>
</evidence>
<dbReference type="SUPFAM" id="SSF53850">
    <property type="entry name" value="Periplasmic binding protein-like II"/>
    <property type="match status" value="1"/>
</dbReference>
<dbReference type="RefSeq" id="WP_048929690.1">
    <property type="nucleotide sequence ID" value="NZ_KQ235877.1"/>
</dbReference>
<feature type="signal peptide" evidence="3">
    <location>
        <begin position="1"/>
        <end position="22"/>
    </location>
</feature>
<feature type="chain" id="PRO_5038970764" description="Tripartite tricarboxylate transporter substrate binding protein" evidence="3">
    <location>
        <begin position="23"/>
        <end position="383"/>
    </location>
</feature>
<evidence type="ECO:0000313" key="4">
    <source>
        <dbReference type="EMBL" id="KMW20942.1"/>
    </source>
</evidence>
<dbReference type="Pfam" id="PF03401">
    <property type="entry name" value="TctC"/>
    <property type="match status" value="1"/>
</dbReference>
<gene>
    <name evidence="4" type="ORF">HMPREF9470_01786</name>
</gene>
<dbReference type="Proteomes" id="UP000037392">
    <property type="component" value="Unassembled WGS sequence"/>
</dbReference>
<dbReference type="PROSITE" id="PS51257">
    <property type="entry name" value="PROKAR_LIPOPROTEIN"/>
    <property type="match status" value="1"/>
</dbReference>
<dbReference type="Gene3D" id="3.40.190.150">
    <property type="entry name" value="Bordetella uptake gene, domain 1"/>
    <property type="match status" value="1"/>
</dbReference>
<sequence>MKKRIMAVTLAAVMAVSMAGCAGSKPAGTKAAETKAASNEGSSQKADTADKDTADKDAAGTEAAGAGKADDAGAVKEGAEDKGQTDFPKKPIQIICPVKAGGDTDYNTRVIAQYLSKYLDVNVVVTNVEGGATILGMQQVLDGEPDGYTMVINGLDAYIPNMMGTTDITIDSFKTVGIPLFDNTTVLVANKASGYESIKDVVERTQAAPGTIEYGMKIGAANQVYGIAMNQEWGAQFKPMDIGNNAAKMTALLGQQTDTAVLAYALAKDYFATGEFQALCLLGSEKNELLADVPLPSEYGLKDIDCSKWFWLGVHPDTPDEVVDILSDALEQVTEDPEFVKTMEDNYLTVRYIAKKDAQDYADQFYQDTLVPYKDEFLSTSSK</sequence>
<dbReference type="EMBL" id="ADLK01000017">
    <property type="protein sequence ID" value="KMW20942.1"/>
    <property type="molecule type" value="Genomic_DNA"/>
</dbReference>
<dbReference type="PANTHER" id="PTHR42928:SF5">
    <property type="entry name" value="BLR1237 PROTEIN"/>
    <property type="match status" value="1"/>
</dbReference>
<protein>
    <recommendedName>
        <fullName evidence="6">Tripartite tricarboxylate transporter substrate binding protein</fullName>
    </recommendedName>
</protein>
<dbReference type="InterPro" id="IPR042100">
    <property type="entry name" value="Bug_dom1"/>
</dbReference>
<dbReference type="Gene3D" id="3.40.190.10">
    <property type="entry name" value="Periplasmic binding protein-like II"/>
    <property type="match status" value="1"/>
</dbReference>
<evidence type="ECO:0000256" key="1">
    <source>
        <dbReference type="ARBA" id="ARBA00006987"/>
    </source>
</evidence>
<evidence type="ECO:0000313" key="5">
    <source>
        <dbReference type="Proteomes" id="UP000037392"/>
    </source>
</evidence>
<keyword evidence="3" id="KW-0732">Signal</keyword>
<feature type="region of interest" description="Disordered" evidence="2">
    <location>
        <begin position="22"/>
        <end position="86"/>
    </location>
</feature>
<evidence type="ECO:0000256" key="3">
    <source>
        <dbReference type="SAM" id="SignalP"/>
    </source>
</evidence>
<dbReference type="OrthoDB" id="8881899at2"/>
<dbReference type="GeneID" id="93164390"/>
<dbReference type="PANTHER" id="PTHR42928">
    <property type="entry name" value="TRICARBOXYLATE-BINDING PROTEIN"/>
    <property type="match status" value="1"/>
</dbReference>
<feature type="compositionally biased region" description="Basic and acidic residues" evidence="2">
    <location>
        <begin position="68"/>
        <end position="86"/>
    </location>
</feature>
<name>A0A0J9C737_9FIRM</name>
<evidence type="ECO:0000256" key="2">
    <source>
        <dbReference type="SAM" id="MobiDB-lite"/>
    </source>
</evidence>
<reference evidence="4 5" key="1">
    <citation type="submission" date="2011-04" db="EMBL/GenBank/DDBJ databases">
        <title>The Genome Sequence of Clostridium citroniae WAL-19142.</title>
        <authorList>
            <consortium name="The Broad Institute Genome Sequencing Platform"/>
            <person name="Earl A."/>
            <person name="Ward D."/>
            <person name="Feldgarden M."/>
            <person name="Gevers D."/>
            <person name="Warren Y.A."/>
            <person name="Tyrrell K.L."/>
            <person name="Citron D.M."/>
            <person name="Goldstein E.J."/>
            <person name="Daigneault M."/>
            <person name="Allen-Vercoe E."/>
            <person name="Young S.K."/>
            <person name="Zeng Q."/>
            <person name="Gargeya S."/>
            <person name="Fitzgerald M."/>
            <person name="Haas B."/>
            <person name="Abouelleil A."/>
            <person name="Alvarado L."/>
            <person name="Arachchi H.M."/>
            <person name="Berlin A."/>
            <person name="Brown A."/>
            <person name="Chapman S.B."/>
            <person name="Chen Z."/>
            <person name="Dunbar C."/>
            <person name="Freedman E."/>
            <person name="Gearin G."/>
            <person name="Gellesch M."/>
            <person name="Goldberg J."/>
            <person name="Griggs A."/>
            <person name="Gujja S."/>
            <person name="Heilman E.R."/>
            <person name="Heiman D."/>
            <person name="Howarth C."/>
            <person name="Larson L."/>
            <person name="Lui A."/>
            <person name="MacDonald P.J."/>
            <person name="Mehta T."/>
            <person name="Montmayeur A."/>
            <person name="Murphy C."/>
            <person name="Neiman D."/>
            <person name="Pearson M."/>
            <person name="Priest M."/>
            <person name="Roberts A."/>
            <person name="Saif S."/>
            <person name="Shea T."/>
            <person name="Shenoy N."/>
            <person name="Sisk P."/>
            <person name="Stolte C."/>
            <person name="Sykes S."/>
            <person name="White J."/>
            <person name="Yandava C."/>
            <person name="Wortman J."/>
            <person name="Nusbaum C."/>
            <person name="Birren B."/>
        </authorList>
    </citation>
    <scope>NUCLEOTIDE SEQUENCE [LARGE SCALE GENOMIC DNA]</scope>
    <source>
        <strain evidence="4 5">WAL-19142</strain>
    </source>
</reference>
<comment type="similarity">
    <text evidence="1">Belongs to the UPF0065 (bug) family.</text>
</comment>
<proteinExistence type="inferred from homology"/>
<dbReference type="InterPro" id="IPR005064">
    <property type="entry name" value="BUG"/>
</dbReference>
<dbReference type="PATRIC" id="fig|742734.4.peg.1916"/>
<feature type="compositionally biased region" description="Basic and acidic residues" evidence="2">
    <location>
        <begin position="47"/>
        <end position="59"/>
    </location>
</feature>
<comment type="caution">
    <text evidence="4">The sequence shown here is derived from an EMBL/GenBank/DDBJ whole genome shotgun (WGS) entry which is preliminary data.</text>
</comment>
<accession>A0A0J9C737</accession>